<sequence>MSSVHSTDHAASPADAETARRLERVSFPLKSGDHLTQEEFHRRYEETPPGFRAELIGGIVYVSSPVSANHGKPDNTISTWLGVFAARTAGVDAYTNTTVILLHDGEPQPDGCLVVEGGGAELVEQKTRHGRNKLYLKGAPELVVEVAISSADIDSFEKKDDYEKAGVKEYVLVLLEEHEVRWWRNSLDEEQEERSFSEIEPDGVGIYHSIQFPGLWLNSKAFLDGDAAGVLATLEQGLKARND</sequence>
<dbReference type="EMBL" id="CP036268">
    <property type="protein sequence ID" value="QDT36563.1"/>
    <property type="molecule type" value="Genomic_DNA"/>
</dbReference>
<dbReference type="CDD" id="cd06260">
    <property type="entry name" value="DUF820-like"/>
    <property type="match status" value="1"/>
</dbReference>
<name>A0A517QY93_9PLAN</name>
<dbReference type="InterPro" id="IPR011335">
    <property type="entry name" value="Restrct_endonuc-II-like"/>
</dbReference>
<organism evidence="2 3">
    <name type="scientific">Stratiformator vulcanicus</name>
    <dbReference type="NCBI Taxonomy" id="2527980"/>
    <lineage>
        <taxon>Bacteria</taxon>
        <taxon>Pseudomonadati</taxon>
        <taxon>Planctomycetota</taxon>
        <taxon>Planctomycetia</taxon>
        <taxon>Planctomycetales</taxon>
        <taxon>Planctomycetaceae</taxon>
        <taxon>Stratiformator</taxon>
    </lineage>
</organism>
<reference evidence="2 3" key="1">
    <citation type="submission" date="2019-02" db="EMBL/GenBank/DDBJ databases">
        <title>Deep-cultivation of Planctomycetes and their phenomic and genomic characterization uncovers novel biology.</title>
        <authorList>
            <person name="Wiegand S."/>
            <person name="Jogler M."/>
            <person name="Boedeker C."/>
            <person name="Pinto D."/>
            <person name="Vollmers J."/>
            <person name="Rivas-Marin E."/>
            <person name="Kohn T."/>
            <person name="Peeters S.H."/>
            <person name="Heuer A."/>
            <person name="Rast P."/>
            <person name="Oberbeckmann S."/>
            <person name="Bunk B."/>
            <person name="Jeske O."/>
            <person name="Meyerdierks A."/>
            <person name="Storesund J.E."/>
            <person name="Kallscheuer N."/>
            <person name="Luecker S."/>
            <person name="Lage O.M."/>
            <person name="Pohl T."/>
            <person name="Merkel B.J."/>
            <person name="Hornburger P."/>
            <person name="Mueller R.-W."/>
            <person name="Bruemmer F."/>
            <person name="Labrenz M."/>
            <person name="Spormann A.M."/>
            <person name="Op den Camp H."/>
            <person name="Overmann J."/>
            <person name="Amann R."/>
            <person name="Jetten M.S.M."/>
            <person name="Mascher T."/>
            <person name="Medema M.H."/>
            <person name="Devos D.P."/>
            <person name="Kaster A.-K."/>
            <person name="Ovreas L."/>
            <person name="Rohde M."/>
            <person name="Galperin M.Y."/>
            <person name="Jogler C."/>
        </authorList>
    </citation>
    <scope>NUCLEOTIDE SEQUENCE [LARGE SCALE GENOMIC DNA]</scope>
    <source>
        <strain evidence="2 3">Pan189</strain>
    </source>
</reference>
<evidence type="ECO:0000313" key="2">
    <source>
        <dbReference type="EMBL" id="QDT36563.1"/>
    </source>
</evidence>
<proteinExistence type="predicted"/>
<dbReference type="Proteomes" id="UP000317318">
    <property type="component" value="Chromosome"/>
</dbReference>
<accession>A0A517QY93</accession>
<evidence type="ECO:0000259" key="1">
    <source>
        <dbReference type="Pfam" id="PF05685"/>
    </source>
</evidence>
<dbReference type="InterPro" id="IPR012296">
    <property type="entry name" value="Nuclease_put_TT1808"/>
</dbReference>
<keyword evidence="3" id="KW-1185">Reference proteome</keyword>
<dbReference type="KEGG" id="svp:Pan189_09230"/>
<protein>
    <recommendedName>
        <fullName evidence="1">Putative restriction endonuclease domain-containing protein</fullName>
    </recommendedName>
</protein>
<dbReference type="PANTHER" id="PTHR35400:SF3">
    <property type="entry name" value="SLL1072 PROTEIN"/>
    <property type="match status" value="1"/>
</dbReference>
<dbReference type="InterPro" id="IPR008538">
    <property type="entry name" value="Uma2"/>
</dbReference>
<evidence type="ECO:0000313" key="3">
    <source>
        <dbReference type="Proteomes" id="UP000317318"/>
    </source>
</evidence>
<dbReference type="RefSeq" id="WP_145362762.1">
    <property type="nucleotide sequence ID" value="NZ_CP036268.1"/>
</dbReference>
<dbReference type="AlphaFoldDB" id="A0A517QY93"/>
<feature type="domain" description="Putative restriction endonuclease" evidence="1">
    <location>
        <begin position="38"/>
        <end position="217"/>
    </location>
</feature>
<dbReference type="Pfam" id="PF05685">
    <property type="entry name" value="Uma2"/>
    <property type="match status" value="1"/>
</dbReference>
<gene>
    <name evidence="2" type="ORF">Pan189_09230</name>
</gene>
<dbReference type="OrthoDB" id="269716at2"/>
<dbReference type="PANTHER" id="PTHR35400">
    <property type="entry name" value="SLR1083 PROTEIN"/>
    <property type="match status" value="1"/>
</dbReference>
<dbReference type="SUPFAM" id="SSF52980">
    <property type="entry name" value="Restriction endonuclease-like"/>
    <property type="match status" value="1"/>
</dbReference>
<dbReference type="Gene3D" id="3.90.1570.10">
    <property type="entry name" value="tt1808, chain A"/>
    <property type="match status" value="1"/>
</dbReference>